<keyword evidence="6" id="KW-0812">Transmembrane</keyword>
<protein>
    <submittedName>
        <fullName evidence="10">Fimbrial subunit protein</fullName>
    </submittedName>
</protein>
<evidence type="ECO:0000259" key="8">
    <source>
        <dbReference type="Pfam" id="PF00746"/>
    </source>
</evidence>
<dbReference type="Gene3D" id="2.60.40.10">
    <property type="entry name" value="Immunoglobulins"/>
    <property type="match status" value="2"/>
</dbReference>
<dbReference type="InterPro" id="IPR026466">
    <property type="entry name" value="Fim_isopep_form_D2_dom"/>
</dbReference>
<dbReference type="Pfam" id="PF16555">
    <property type="entry name" value="GramPos_pilinD1"/>
    <property type="match status" value="1"/>
</dbReference>
<keyword evidence="1" id="KW-0134">Cell wall</keyword>
<evidence type="ECO:0000313" key="11">
    <source>
        <dbReference type="Proteomes" id="UP000254461"/>
    </source>
</evidence>
<dbReference type="RefSeq" id="WP_115251391.1">
    <property type="nucleotide sequence ID" value="NZ_UHFF01000002.1"/>
</dbReference>
<evidence type="ECO:0000256" key="1">
    <source>
        <dbReference type="ARBA" id="ARBA00022512"/>
    </source>
</evidence>
<dbReference type="AlphaFoldDB" id="A0A380JWM1"/>
<sequence length="616" mass="67046">MTLSRKLLYAAATLLLVAGPAIETVSQLTNGIVVKAEEQKILPKAPETTKVNVFKVVAEDYKQSVKDKDGIENKDGKVLSLDELQNKLAEIGAEVKMLGGVTFRAYLIIDDNFTDTEAKKIKTVEDANNSPKLKFVEQGGQQKTDSSGKAVFDLKSKNSNKNARYLFIESDAPEGVSSAIAVPFVMTLPASSSDGRGYLDSVNVYPKNIQGDEPKSGKDVKTLGNNILPAQIGEDIEFFLKGTIPTNIQDYTTYYFTDNLDNQLSLVSESKDFVVSFGDKNNENHTLLNATDYNVNIAGKKIEVKLTKTGIEKVAKNTTLEQRKASMKLNENDKIYDVSANTNEAPFIQVNFKAKINSLANLGKPINNKTTITFNHKSHSGEESELRKDKERESDKTVVITAGANFTKVEAGHRENKLEGATFKIYVDAVSDKALTWTEELILINKANGENSSKFEGPVEVGQDIVLKSSEIDKGKFGFSGLPLGVVVEKTRKIGDKTVITAYAEGVEGKVDDPSSPIETKLSRLSAIYYLKEVKAPAGYVKNENPIKFVLSARTHETPEIEVELGDSASGSKLVENTKRPSIPNTGSIGTAIFVAIGVAVMAFAAKGMKSRSDEG</sequence>
<keyword evidence="3 7" id="KW-0732">Signal</keyword>
<dbReference type="InterPro" id="IPR048052">
    <property type="entry name" value="FM1-like"/>
</dbReference>
<dbReference type="InterPro" id="IPR013783">
    <property type="entry name" value="Ig-like_fold"/>
</dbReference>
<dbReference type="EMBL" id="UHFF01000002">
    <property type="protein sequence ID" value="SUN49399.1"/>
    <property type="molecule type" value="Genomic_DNA"/>
</dbReference>
<feature type="signal peptide" evidence="7">
    <location>
        <begin position="1"/>
        <end position="23"/>
    </location>
</feature>
<feature type="domain" description="Gram-positive cocci surface proteins LPxTG" evidence="8">
    <location>
        <begin position="576"/>
        <end position="606"/>
    </location>
</feature>
<evidence type="ECO:0000256" key="4">
    <source>
        <dbReference type="ARBA" id="ARBA00023088"/>
    </source>
</evidence>
<feature type="domain" description="Gram-positive pilin subunit D1 N-terminal" evidence="9">
    <location>
        <begin position="47"/>
        <end position="208"/>
    </location>
</feature>
<dbReference type="Gene3D" id="2.60.40.740">
    <property type="match status" value="1"/>
</dbReference>
<dbReference type="Proteomes" id="UP000254461">
    <property type="component" value="Unassembled WGS sequence"/>
</dbReference>
<keyword evidence="4" id="KW-0572">Peptidoglycan-anchor</keyword>
<reference evidence="10 11" key="1">
    <citation type="submission" date="2018-06" db="EMBL/GenBank/DDBJ databases">
        <authorList>
            <consortium name="Pathogen Informatics"/>
            <person name="Doyle S."/>
        </authorList>
    </citation>
    <scope>NUCLEOTIDE SEQUENCE [LARGE SCALE GENOMIC DNA]</scope>
    <source>
        <strain evidence="10 11">NCTC12092</strain>
    </source>
</reference>
<evidence type="ECO:0000256" key="3">
    <source>
        <dbReference type="ARBA" id="ARBA00022729"/>
    </source>
</evidence>
<evidence type="ECO:0000256" key="2">
    <source>
        <dbReference type="ARBA" id="ARBA00022525"/>
    </source>
</evidence>
<gene>
    <name evidence="10" type="primary">fszf</name>
    <name evidence="10" type="ORF">NCTC12092_01869</name>
</gene>
<keyword evidence="2" id="KW-0964">Secreted</keyword>
<dbReference type="NCBIfam" id="TIGR04226">
    <property type="entry name" value="RrgB_K2N_iso_D2"/>
    <property type="match status" value="1"/>
</dbReference>
<feature type="chain" id="PRO_5016739569" evidence="7">
    <location>
        <begin position="24"/>
        <end position="616"/>
    </location>
</feature>
<accession>A0A380JWM1</accession>
<dbReference type="InterPro" id="IPR019931">
    <property type="entry name" value="LPXTG_anchor"/>
</dbReference>
<proteinExistence type="predicted"/>
<keyword evidence="6" id="KW-0472">Membrane</keyword>
<evidence type="ECO:0000256" key="5">
    <source>
        <dbReference type="SAM" id="MobiDB-lite"/>
    </source>
</evidence>
<evidence type="ECO:0000313" key="10">
    <source>
        <dbReference type="EMBL" id="SUN49399.1"/>
    </source>
</evidence>
<feature type="region of interest" description="Disordered" evidence="5">
    <location>
        <begin position="371"/>
        <end position="395"/>
    </location>
</feature>
<name>A0A380JWM1_9STRE</name>
<evidence type="ECO:0000256" key="6">
    <source>
        <dbReference type="SAM" id="Phobius"/>
    </source>
</evidence>
<dbReference type="InterPro" id="IPR032364">
    <property type="entry name" value="GramPos_pilinD1_N"/>
</dbReference>
<keyword evidence="6" id="KW-1133">Transmembrane helix</keyword>
<evidence type="ECO:0000256" key="7">
    <source>
        <dbReference type="SAM" id="SignalP"/>
    </source>
</evidence>
<feature type="transmembrane region" description="Helical" evidence="6">
    <location>
        <begin position="587"/>
        <end position="606"/>
    </location>
</feature>
<evidence type="ECO:0000259" key="9">
    <source>
        <dbReference type="Pfam" id="PF16555"/>
    </source>
</evidence>
<dbReference type="NCBIfam" id="NF033902">
    <property type="entry name" value="iso_D2_wall_anc"/>
    <property type="match status" value="1"/>
</dbReference>
<organism evidence="10 11">
    <name type="scientific">Streptococcus equi subsp. equi</name>
    <dbReference type="NCBI Taxonomy" id="148942"/>
    <lineage>
        <taxon>Bacteria</taxon>
        <taxon>Bacillati</taxon>
        <taxon>Bacillota</taxon>
        <taxon>Bacilli</taxon>
        <taxon>Lactobacillales</taxon>
        <taxon>Streptococcaceae</taxon>
        <taxon>Streptococcus</taxon>
    </lineage>
</organism>
<feature type="compositionally biased region" description="Basic and acidic residues" evidence="5">
    <location>
        <begin position="379"/>
        <end position="395"/>
    </location>
</feature>
<dbReference type="Pfam" id="PF00746">
    <property type="entry name" value="Gram_pos_anchor"/>
    <property type="match status" value="1"/>
</dbReference>